<organism evidence="2 3">
    <name type="scientific">Sporisorium graminicola</name>
    <dbReference type="NCBI Taxonomy" id="280036"/>
    <lineage>
        <taxon>Eukaryota</taxon>
        <taxon>Fungi</taxon>
        <taxon>Dikarya</taxon>
        <taxon>Basidiomycota</taxon>
        <taxon>Ustilaginomycotina</taxon>
        <taxon>Ustilaginomycetes</taxon>
        <taxon>Ustilaginales</taxon>
        <taxon>Ustilaginaceae</taxon>
        <taxon>Sporisorium</taxon>
    </lineage>
</organism>
<dbReference type="RefSeq" id="XP_029741023.1">
    <property type="nucleotide sequence ID" value="XM_029882168.1"/>
</dbReference>
<dbReference type="GeneID" id="40724464"/>
<comment type="caution">
    <text evidence="2">The sequence shown here is derived from an EMBL/GenBank/DDBJ whole genome shotgun (WGS) entry which is preliminary data.</text>
</comment>
<evidence type="ECO:0000313" key="2">
    <source>
        <dbReference type="EMBL" id="TKY89038.1"/>
    </source>
</evidence>
<feature type="transmembrane region" description="Helical" evidence="1">
    <location>
        <begin position="12"/>
        <end position="32"/>
    </location>
</feature>
<feature type="transmembrane region" description="Helical" evidence="1">
    <location>
        <begin position="100"/>
        <end position="120"/>
    </location>
</feature>
<feature type="transmembrane region" description="Helical" evidence="1">
    <location>
        <begin position="126"/>
        <end position="150"/>
    </location>
</feature>
<dbReference type="Proteomes" id="UP000306050">
    <property type="component" value="Chromosome SGRAM_12"/>
</dbReference>
<sequence length="236" mass="26093">MAPVSITPPDKSFRVHAWGLLAGKVVLCMAALADGHYVAVKLGAFFAFDMPAIALFFIIAHRNISFERGVALRYTLPTEEFRSMIRFRPILDADGVKSHLTGLFGNLPGLAAALMAFGPYHPALAAAIWVLIVFTALITLYTSLNMALALKAGHRAARLAKTEDPPLSTRCYPCHWTCLGSSSVRKEEVWARKAAPGAEKDQGAVYELAVRYRKDHFRYRADRALVPIRKPLRIVM</sequence>
<dbReference type="EMBL" id="SRRM01000005">
    <property type="protein sequence ID" value="TKY89038.1"/>
    <property type="molecule type" value="Genomic_DNA"/>
</dbReference>
<keyword evidence="1" id="KW-1133">Transmembrane helix</keyword>
<protein>
    <submittedName>
        <fullName evidence="2">Uncharacterized protein</fullName>
    </submittedName>
</protein>
<keyword evidence="3" id="KW-1185">Reference proteome</keyword>
<keyword evidence="1" id="KW-0472">Membrane</keyword>
<evidence type="ECO:0000256" key="1">
    <source>
        <dbReference type="SAM" id="Phobius"/>
    </source>
</evidence>
<reference evidence="2 3" key="1">
    <citation type="submission" date="2019-05" db="EMBL/GenBank/DDBJ databases">
        <title>Sporisorium graminicola CBS 10092 draft sequencing and annotation.</title>
        <authorList>
            <person name="Solano-Gonzalez S."/>
            <person name="Caddick M.X."/>
            <person name="Darby A."/>
        </authorList>
    </citation>
    <scope>NUCLEOTIDE SEQUENCE [LARGE SCALE GENOMIC DNA]</scope>
    <source>
        <strain evidence="2 3">CBS 10092</strain>
    </source>
</reference>
<accession>A0A4U7KZW8</accession>
<feature type="transmembrane region" description="Helical" evidence="1">
    <location>
        <begin position="38"/>
        <end position="59"/>
    </location>
</feature>
<gene>
    <name evidence="2" type="ORF">EX895_001569</name>
</gene>
<evidence type="ECO:0000313" key="3">
    <source>
        <dbReference type="Proteomes" id="UP000306050"/>
    </source>
</evidence>
<dbReference type="KEGG" id="sgra:EX895_001569"/>
<proteinExistence type="predicted"/>
<name>A0A4U7KZW8_9BASI</name>
<keyword evidence="1" id="KW-0812">Transmembrane</keyword>
<dbReference type="AlphaFoldDB" id="A0A4U7KZW8"/>